<dbReference type="STRING" id="7395.A0A1A9V5J3"/>
<dbReference type="SMART" id="SM00409">
    <property type="entry name" value="IG"/>
    <property type="match status" value="1"/>
</dbReference>
<evidence type="ECO:0000259" key="2">
    <source>
        <dbReference type="PROSITE" id="PS50835"/>
    </source>
</evidence>
<reference evidence="3" key="1">
    <citation type="submission" date="2020-05" db="UniProtKB">
        <authorList>
            <consortium name="EnsemblMetazoa"/>
        </authorList>
    </citation>
    <scope>IDENTIFICATION</scope>
    <source>
        <strain evidence="3">TTRI</strain>
    </source>
</reference>
<proteinExistence type="predicted"/>
<name>A0A1A9V5J3_GLOAU</name>
<dbReference type="InterPro" id="IPR003599">
    <property type="entry name" value="Ig_sub"/>
</dbReference>
<evidence type="ECO:0000256" key="1">
    <source>
        <dbReference type="SAM" id="SignalP"/>
    </source>
</evidence>
<organism evidence="3 4">
    <name type="scientific">Glossina austeni</name>
    <name type="common">Savannah tsetse fly</name>
    <dbReference type="NCBI Taxonomy" id="7395"/>
    <lineage>
        <taxon>Eukaryota</taxon>
        <taxon>Metazoa</taxon>
        <taxon>Ecdysozoa</taxon>
        <taxon>Arthropoda</taxon>
        <taxon>Hexapoda</taxon>
        <taxon>Insecta</taxon>
        <taxon>Pterygota</taxon>
        <taxon>Neoptera</taxon>
        <taxon>Endopterygota</taxon>
        <taxon>Diptera</taxon>
        <taxon>Brachycera</taxon>
        <taxon>Muscomorpha</taxon>
        <taxon>Hippoboscoidea</taxon>
        <taxon>Glossinidae</taxon>
        <taxon>Glossina</taxon>
    </lineage>
</organism>
<dbReference type="Proteomes" id="UP000078200">
    <property type="component" value="Unassembled WGS sequence"/>
</dbReference>
<accession>A0A1A9V5J3</accession>
<dbReference type="AlphaFoldDB" id="A0A1A9V5J3"/>
<dbReference type="Pfam" id="PF07686">
    <property type="entry name" value="V-set"/>
    <property type="match status" value="1"/>
</dbReference>
<dbReference type="PANTHER" id="PTHR23278">
    <property type="entry name" value="SIDESTEP PROTEIN"/>
    <property type="match status" value="1"/>
</dbReference>
<dbReference type="SUPFAM" id="SSF48726">
    <property type="entry name" value="Immunoglobulin"/>
    <property type="match status" value="1"/>
</dbReference>
<keyword evidence="1" id="KW-0732">Signal</keyword>
<feature type="chain" id="PRO_5012158771" evidence="1">
    <location>
        <begin position="16"/>
        <end position="167"/>
    </location>
</feature>
<keyword evidence="4" id="KW-1185">Reference proteome</keyword>
<dbReference type="InterPro" id="IPR007110">
    <property type="entry name" value="Ig-like_dom"/>
</dbReference>
<dbReference type="Gene3D" id="2.60.40.10">
    <property type="entry name" value="Immunoglobulins"/>
    <property type="match status" value="1"/>
</dbReference>
<evidence type="ECO:0000313" key="3">
    <source>
        <dbReference type="EnsemblMetazoa" id="GAUT026698-PA"/>
    </source>
</evidence>
<feature type="domain" description="Ig-like" evidence="2">
    <location>
        <begin position="19"/>
        <end position="120"/>
    </location>
</feature>
<protein>
    <submittedName>
        <fullName evidence="3">Ig-like domain-containing protein</fullName>
    </submittedName>
</protein>
<sequence>MLFFLFVITGPPVMAESIQGTIARLPCNVTPPLLDDRVALVIWYKVGSKTPIYSVDTRESNFSHGTHWSDEAYRERLSFTLEGRTGTLAIKTTHQEDTGEYRCRVDFQKSPTRNSKVNLTVIIPPESIIILDSKGATIKDHTLGPYNEGAMINITCVAIGGKFRTST</sequence>
<dbReference type="InterPro" id="IPR013783">
    <property type="entry name" value="Ig-like_fold"/>
</dbReference>
<feature type="signal peptide" evidence="1">
    <location>
        <begin position="1"/>
        <end position="15"/>
    </location>
</feature>
<evidence type="ECO:0000313" key="4">
    <source>
        <dbReference type="Proteomes" id="UP000078200"/>
    </source>
</evidence>
<dbReference type="InterPro" id="IPR036179">
    <property type="entry name" value="Ig-like_dom_sf"/>
</dbReference>
<dbReference type="EnsemblMetazoa" id="GAUT026698-RA">
    <property type="protein sequence ID" value="GAUT026698-PA"/>
    <property type="gene ID" value="GAUT026698"/>
</dbReference>
<dbReference type="VEuPathDB" id="VectorBase:GAUT026698"/>
<dbReference type="PANTHER" id="PTHR23278:SF30">
    <property type="entry name" value="SIDESTEP VIII, ISOFORM B"/>
    <property type="match status" value="1"/>
</dbReference>
<dbReference type="PROSITE" id="PS50835">
    <property type="entry name" value="IG_LIKE"/>
    <property type="match status" value="1"/>
</dbReference>
<dbReference type="InterPro" id="IPR013106">
    <property type="entry name" value="Ig_V-set"/>
</dbReference>